<organism evidence="8 9">
    <name type="scientific">Toxocara canis</name>
    <name type="common">Canine roundworm</name>
    <dbReference type="NCBI Taxonomy" id="6265"/>
    <lineage>
        <taxon>Eukaryota</taxon>
        <taxon>Metazoa</taxon>
        <taxon>Ecdysozoa</taxon>
        <taxon>Nematoda</taxon>
        <taxon>Chromadorea</taxon>
        <taxon>Rhabditida</taxon>
        <taxon>Spirurina</taxon>
        <taxon>Ascaridomorpha</taxon>
        <taxon>Ascaridoidea</taxon>
        <taxon>Toxocaridae</taxon>
        <taxon>Toxocara</taxon>
    </lineage>
</organism>
<evidence type="ECO:0000256" key="5">
    <source>
        <dbReference type="PROSITE-ProRule" id="PRU00460"/>
    </source>
</evidence>
<feature type="coiled-coil region" evidence="6">
    <location>
        <begin position="526"/>
        <end position="622"/>
    </location>
</feature>
<evidence type="ECO:0000313" key="9">
    <source>
        <dbReference type="Proteomes" id="UP000031036"/>
    </source>
</evidence>
<dbReference type="FunFam" id="2.10.25.10:FF:000011">
    <property type="entry name" value="Cadherin EGF LAG seven-pass G-type receptor"/>
    <property type="match status" value="1"/>
</dbReference>
<dbReference type="Gene3D" id="2.10.25.10">
    <property type="entry name" value="Laminin"/>
    <property type="match status" value="1"/>
</dbReference>
<dbReference type="InterPro" id="IPR002049">
    <property type="entry name" value="LE_dom"/>
</dbReference>
<evidence type="ECO:0000256" key="3">
    <source>
        <dbReference type="ARBA" id="ARBA00023180"/>
    </source>
</evidence>
<keyword evidence="9" id="KW-1185">Reference proteome</keyword>
<dbReference type="GO" id="GO:0048468">
    <property type="term" value="P:cell development"/>
    <property type="evidence" value="ECO:0007669"/>
    <property type="project" value="UniProtKB-ARBA"/>
</dbReference>
<gene>
    <name evidence="8" type="primary">lam-2</name>
    <name evidence="8" type="ORF">Tcan_10052</name>
</gene>
<keyword evidence="2 5" id="KW-1015">Disulfide bond</keyword>
<sequence length="642" mass="71472">MPCDCEVIGSESPQCDVKTGQCLCRDHIEGRRCDKCIENRFNLQAGCLPCDECYTLIQRRVNAFRKDVGALEDTLREIVENPAPVNDSVFDDKVKKVGKEVEELVSLVSKKLAGDDSELVGQVNKLKKDLQESLQLVNSIDETIAKANRKADDTNEVLRRWNHIKERARNDLENALQYLETEGRTQWELAKEASAKYGEQSQQLSEIAQEARKLANKHENRSREIETLAEKTKNASRQALAEAKDAIFGGDATSKEIANMQSRLKDTGNLLNQTSQLAAEQLAEADKAYKAAAESLTTVEGLKLPNVDPQQLEHDAKRVADDAKMAGENAYEQAAANKELIDEAKRVMANANYELQRAKDQQKISDELLADVDASRAAAREAVQLAENTLKEADQTLNTLNDFQELVGRSKAEAVEELSKLKEIEALIALAESTTHEAEDAIGNAKNDAEAAEQIALQAEEEAKQISEKAHELRNQTAETRKNAEEVKADANQLMNDITETAATLGDYKRQAGTDKARASEAVTKAALAENAAKNANKTVSEASDKIKHIIDQLNSLDEVNSEELDELEKQLEEAEKILENADLEKQVEALKEQKIEQDRKITQFKNDIDALQLEVRNLEEIRNSLPDRCFNIINLEQEGQK</sequence>
<feature type="disulfide bond" evidence="5">
    <location>
        <begin position="5"/>
        <end position="22"/>
    </location>
</feature>
<evidence type="ECO:0000256" key="4">
    <source>
        <dbReference type="ARBA" id="ARBA00023292"/>
    </source>
</evidence>
<comment type="caution">
    <text evidence="5">Lacks conserved residue(s) required for the propagation of feature annotation.</text>
</comment>
<feature type="coiled-coil region" evidence="6">
    <location>
        <begin position="162"/>
        <end position="235"/>
    </location>
</feature>
<dbReference type="OrthoDB" id="430826at2759"/>
<dbReference type="STRING" id="6265.A0A0B2W1F7"/>
<dbReference type="EMBL" id="JPKZ01000334">
    <property type="protein sequence ID" value="KHN87793.1"/>
    <property type="molecule type" value="Genomic_DNA"/>
</dbReference>
<dbReference type="Proteomes" id="UP000031036">
    <property type="component" value="Unassembled WGS sequence"/>
</dbReference>
<accession>A0A0B2W1F7</accession>
<dbReference type="CDD" id="cd00055">
    <property type="entry name" value="EGF_Lam"/>
    <property type="match status" value="1"/>
</dbReference>
<dbReference type="OMA" id="RCRENTH"/>
<feature type="domain" description="Laminin EGF-like" evidence="7">
    <location>
        <begin position="3"/>
        <end position="49"/>
    </location>
</feature>
<dbReference type="SMART" id="SM00180">
    <property type="entry name" value="EGF_Lam"/>
    <property type="match status" value="1"/>
</dbReference>
<dbReference type="Pfam" id="PF00053">
    <property type="entry name" value="EGF_laminin"/>
    <property type="match status" value="1"/>
</dbReference>
<comment type="caution">
    <text evidence="8">The sequence shown here is derived from an EMBL/GenBank/DDBJ whole genome shotgun (WGS) entry which is preliminary data.</text>
</comment>
<dbReference type="PROSITE" id="PS50027">
    <property type="entry name" value="EGF_LAM_2"/>
    <property type="match status" value="1"/>
</dbReference>
<keyword evidence="1" id="KW-0677">Repeat</keyword>
<evidence type="ECO:0000313" key="8">
    <source>
        <dbReference type="EMBL" id="KHN87793.1"/>
    </source>
</evidence>
<feature type="coiled-coil region" evidence="6">
    <location>
        <begin position="341"/>
        <end position="396"/>
    </location>
</feature>
<feature type="coiled-coil region" evidence="6">
    <location>
        <begin position="421"/>
        <end position="501"/>
    </location>
</feature>
<dbReference type="AlphaFoldDB" id="A0A0B2W1F7"/>
<keyword evidence="4 5" id="KW-0424">Laminin EGF-like domain</keyword>
<evidence type="ECO:0000256" key="2">
    <source>
        <dbReference type="ARBA" id="ARBA00023157"/>
    </source>
</evidence>
<name>A0A0B2W1F7_TOXCA</name>
<keyword evidence="3" id="KW-0325">Glycoprotein</keyword>
<keyword evidence="6" id="KW-0175">Coiled coil</keyword>
<reference evidence="8 9" key="1">
    <citation type="submission" date="2014-11" db="EMBL/GenBank/DDBJ databases">
        <title>Genetic blueprint of the zoonotic pathogen Toxocara canis.</title>
        <authorList>
            <person name="Zhu X.-Q."/>
            <person name="Korhonen P.K."/>
            <person name="Cai H."/>
            <person name="Young N.D."/>
            <person name="Nejsum P."/>
            <person name="von Samson-Himmelstjerna G."/>
            <person name="Boag P.R."/>
            <person name="Tan P."/>
            <person name="Li Q."/>
            <person name="Min J."/>
            <person name="Yang Y."/>
            <person name="Wang X."/>
            <person name="Fang X."/>
            <person name="Hall R.S."/>
            <person name="Hofmann A."/>
            <person name="Sternberg P.W."/>
            <person name="Jex A.R."/>
            <person name="Gasser R.B."/>
        </authorList>
    </citation>
    <scope>NUCLEOTIDE SEQUENCE [LARGE SCALE GENOMIC DNA]</scope>
    <source>
        <strain evidence="8">PN_DK_2014</strain>
    </source>
</reference>
<dbReference type="SUPFAM" id="SSF58104">
    <property type="entry name" value="Methyl-accepting chemotaxis protein (MCP) signaling domain"/>
    <property type="match status" value="1"/>
</dbReference>
<protein>
    <submittedName>
        <fullName evidence="8">Laminin-like protein lam-2</fullName>
    </submittedName>
</protein>
<dbReference type="SUPFAM" id="SSF57196">
    <property type="entry name" value="EGF/Laminin"/>
    <property type="match status" value="1"/>
</dbReference>
<proteinExistence type="predicted"/>
<dbReference type="PROSITE" id="PS01248">
    <property type="entry name" value="EGF_LAM_1"/>
    <property type="match status" value="1"/>
</dbReference>
<evidence type="ECO:0000256" key="6">
    <source>
        <dbReference type="SAM" id="Coils"/>
    </source>
</evidence>
<feature type="disulfide bond" evidence="5">
    <location>
        <begin position="24"/>
        <end position="33"/>
    </location>
</feature>
<feature type="disulfide bond" evidence="5">
    <location>
        <begin position="3"/>
        <end position="15"/>
    </location>
</feature>
<evidence type="ECO:0000256" key="1">
    <source>
        <dbReference type="ARBA" id="ARBA00022737"/>
    </source>
</evidence>
<evidence type="ECO:0000259" key="7">
    <source>
        <dbReference type="PROSITE" id="PS50027"/>
    </source>
</evidence>